<feature type="domain" description="Thiol:disulfide interchange protein DsbD N-terminal" evidence="2">
    <location>
        <begin position="60"/>
        <end position="172"/>
    </location>
</feature>
<sequence length="178" mass="19320">MRSTLNTQITRGRCTQSASNQYLKQALCTLLAAALALSATLASAQFGDRKTSALDLSNTPQVLPSELAFPFHVGSVEKGQLAITWTPAPEHYLYRHRFAFTANGIDLAFTLPDGLAMEDEFFGAIEAYFGAVTTQIDLSPAQDLPATALLSIRYQGCAAWGFCYPPQTVDIPLQDLID</sequence>
<dbReference type="SUPFAM" id="SSF74863">
    <property type="entry name" value="Thiol:disulfide interchange protein DsbD, N-terminal domain (DsbD-alpha)"/>
    <property type="match status" value="1"/>
</dbReference>
<gene>
    <name evidence="3" type="ORF">ABS30_07145</name>
</gene>
<dbReference type="Proteomes" id="UP000052138">
    <property type="component" value="Unassembled WGS sequence"/>
</dbReference>
<dbReference type="EMBL" id="LIDJ01000224">
    <property type="protein sequence ID" value="KRP27845.1"/>
    <property type="molecule type" value="Genomic_DNA"/>
</dbReference>
<evidence type="ECO:0000313" key="4">
    <source>
        <dbReference type="Proteomes" id="UP000052138"/>
    </source>
</evidence>
<dbReference type="PANTHER" id="PTHR32234:SF0">
    <property type="entry name" value="THIOL:DISULFIDE INTERCHANGE PROTEIN DSBD"/>
    <property type="match status" value="1"/>
</dbReference>
<dbReference type="InterPro" id="IPR028250">
    <property type="entry name" value="DsbDN"/>
</dbReference>
<reference evidence="3 4" key="1">
    <citation type="submission" date="2015-10" db="EMBL/GenBank/DDBJ databases">
        <title>Metagenome-Assembled Genomes uncover a global brackish microbiome.</title>
        <authorList>
            <person name="Hugerth L.W."/>
            <person name="Larsson J."/>
            <person name="Alneberg J."/>
            <person name="Lindh M.V."/>
            <person name="Legrand C."/>
            <person name="Pinhassi J."/>
            <person name="Andersson A.F."/>
        </authorList>
    </citation>
    <scope>NUCLEOTIDE SEQUENCE [LARGE SCALE GENOMIC DNA]</scope>
    <source>
        <strain evidence="3">BACL3 MAG-120924-bin41</strain>
    </source>
</reference>
<organism evidence="3 4">
    <name type="scientific">OM182 bacterium BACL3 MAG-120924-bin41</name>
    <dbReference type="NCBI Taxonomy" id="1655632"/>
    <lineage>
        <taxon>Bacteria</taxon>
        <taxon>Pseudomonadati</taxon>
        <taxon>Pseudomonadota</taxon>
        <taxon>Gammaproteobacteria</taxon>
        <taxon>OMG group</taxon>
        <taxon>OM182 clade</taxon>
    </lineage>
</organism>
<feature type="signal peptide" evidence="1">
    <location>
        <begin position="1"/>
        <end position="44"/>
    </location>
</feature>
<keyword evidence="1" id="KW-0732">Signal</keyword>
<accession>A0A0R2WV62</accession>
<name>A0A0R2WV62_9GAMM</name>
<evidence type="ECO:0000256" key="1">
    <source>
        <dbReference type="SAM" id="SignalP"/>
    </source>
</evidence>
<evidence type="ECO:0000259" key="2">
    <source>
        <dbReference type="Pfam" id="PF11412"/>
    </source>
</evidence>
<dbReference type="Pfam" id="PF11412">
    <property type="entry name" value="DsbD_N"/>
    <property type="match status" value="1"/>
</dbReference>
<dbReference type="GO" id="GO:0045454">
    <property type="term" value="P:cell redox homeostasis"/>
    <property type="evidence" value="ECO:0007669"/>
    <property type="project" value="TreeGrafter"/>
</dbReference>
<dbReference type="Gene3D" id="2.60.40.1250">
    <property type="entry name" value="Thiol:disulfide interchange protein DsbD, N-terminal domain"/>
    <property type="match status" value="1"/>
</dbReference>
<dbReference type="InterPro" id="IPR036929">
    <property type="entry name" value="DsbDN_sf"/>
</dbReference>
<evidence type="ECO:0000313" key="3">
    <source>
        <dbReference type="EMBL" id="KRP27845.1"/>
    </source>
</evidence>
<comment type="caution">
    <text evidence="3">The sequence shown here is derived from an EMBL/GenBank/DDBJ whole genome shotgun (WGS) entry which is preliminary data.</text>
</comment>
<proteinExistence type="predicted"/>
<feature type="chain" id="PRO_5006427372" description="Thiol:disulfide interchange protein DsbD N-terminal domain-containing protein" evidence="1">
    <location>
        <begin position="45"/>
        <end position="178"/>
    </location>
</feature>
<protein>
    <recommendedName>
        <fullName evidence="2">Thiol:disulfide interchange protein DsbD N-terminal domain-containing protein</fullName>
    </recommendedName>
</protein>
<dbReference type="GO" id="GO:0015035">
    <property type="term" value="F:protein-disulfide reductase activity"/>
    <property type="evidence" value="ECO:0007669"/>
    <property type="project" value="TreeGrafter"/>
</dbReference>
<dbReference type="PANTHER" id="PTHR32234">
    <property type="entry name" value="THIOL:DISULFIDE INTERCHANGE PROTEIN DSBD"/>
    <property type="match status" value="1"/>
</dbReference>
<dbReference type="AlphaFoldDB" id="A0A0R2WV62"/>